<keyword evidence="1" id="KW-0040">ANK repeat</keyword>
<feature type="repeat" description="ANK" evidence="1">
    <location>
        <begin position="7"/>
        <end position="44"/>
    </location>
</feature>
<dbReference type="AlphaFoldDB" id="A0A7W8GH60"/>
<gene>
    <name evidence="2" type="ORF">HNQ09_003012</name>
</gene>
<accession>A0A7W8GH60</accession>
<dbReference type="SUPFAM" id="SSF48403">
    <property type="entry name" value="Ankyrin repeat"/>
    <property type="match status" value="1"/>
</dbReference>
<keyword evidence="3" id="KW-1185">Reference proteome</keyword>
<dbReference type="Proteomes" id="UP000525389">
    <property type="component" value="Unassembled WGS sequence"/>
</dbReference>
<organism evidence="2 3">
    <name type="scientific">Deinococcus budaensis</name>
    <dbReference type="NCBI Taxonomy" id="1665626"/>
    <lineage>
        <taxon>Bacteria</taxon>
        <taxon>Thermotogati</taxon>
        <taxon>Deinococcota</taxon>
        <taxon>Deinococci</taxon>
        <taxon>Deinococcales</taxon>
        <taxon>Deinococcaceae</taxon>
        <taxon>Deinococcus</taxon>
    </lineage>
</organism>
<evidence type="ECO:0000313" key="2">
    <source>
        <dbReference type="EMBL" id="MBB5235555.1"/>
    </source>
</evidence>
<sequence length="71" mass="7449">MDHVTHLGWTALLEAVILGDGGAQHAEIVRLLLEAGADPNLPDGEGVTALEHARSRGYAAMVHLLKEAGGR</sequence>
<name>A0A7W8GH60_9DEIO</name>
<proteinExistence type="predicted"/>
<dbReference type="Gene3D" id="1.25.40.20">
    <property type="entry name" value="Ankyrin repeat-containing domain"/>
    <property type="match status" value="1"/>
</dbReference>
<dbReference type="EMBL" id="JACHFN010000013">
    <property type="protein sequence ID" value="MBB5235555.1"/>
    <property type="molecule type" value="Genomic_DNA"/>
</dbReference>
<evidence type="ECO:0000313" key="3">
    <source>
        <dbReference type="Proteomes" id="UP000525389"/>
    </source>
</evidence>
<dbReference type="Pfam" id="PF12796">
    <property type="entry name" value="Ank_2"/>
    <property type="match status" value="1"/>
</dbReference>
<dbReference type="InterPro" id="IPR002110">
    <property type="entry name" value="Ankyrin_rpt"/>
</dbReference>
<comment type="caution">
    <text evidence="2">The sequence shown here is derived from an EMBL/GenBank/DDBJ whole genome shotgun (WGS) entry which is preliminary data.</text>
</comment>
<dbReference type="RefSeq" id="WP_221269876.1">
    <property type="nucleotide sequence ID" value="NZ_JACHFN010000013.1"/>
</dbReference>
<dbReference type="PROSITE" id="PS50088">
    <property type="entry name" value="ANK_REPEAT"/>
    <property type="match status" value="1"/>
</dbReference>
<dbReference type="InterPro" id="IPR036770">
    <property type="entry name" value="Ankyrin_rpt-contain_sf"/>
</dbReference>
<reference evidence="2 3" key="1">
    <citation type="submission" date="2020-08" db="EMBL/GenBank/DDBJ databases">
        <title>Genomic Encyclopedia of Type Strains, Phase IV (KMG-IV): sequencing the most valuable type-strain genomes for metagenomic binning, comparative biology and taxonomic classification.</title>
        <authorList>
            <person name="Goeker M."/>
        </authorList>
    </citation>
    <scope>NUCLEOTIDE SEQUENCE [LARGE SCALE GENOMIC DNA]</scope>
    <source>
        <strain evidence="2 3">DSM 101791</strain>
    </source>
</reference>
<evidence type="ECO:0000256" key="1">
    <source>
        <dbReference type="PROSITE-ProRule" id="PRU00023"/>
    </source>
</evidence>
<protein>
    <submittedName>
        <fullName evidence="2">Ankyrin repeat protein</fullName>
    </submittedName>
</protein>